<evidence type="ECO:0000313" key="2">
    <source>
        <dbReference type="EMBL" id="ACZ29423.1"/>
    </source>
</evidence>
<keyword evidence="1" id="KW-1133">Transmembrane helix</keyword>
<gene>
    <name evidence="2" type="ordered locus">Xcel_0384</name>
</gene>
<reference evidence="2 3" key="2">
    <citation type="journal article" date="2010" name="Stand. Genomic Sci.">
        <title>Complete genome sequence of Xylanimonas cellulosilytica type strain (XIL07).</title>
        <authorList>
            <person name="Foster B."/>
            <person name="Pukall R."/>
            <person name="Abt B."/>
            <person name="Nolan M."/>
            <person name="Glavina Del Rio T."/>
            <person name="Chen F."/>
            <person name="Lucas S."/>
            <person name="Tice H."/>
            <person name="Pitluck S."/>
            <person name="Cheng J.-F."/>
            <person name="Chertkov O."/>
            <person name="Brettin T."/>
            <person name="Han C."/>
            <person name="Detter J.C."/>
            <person name="Bruce D."/>
            <person name="Goodwin L."/>
            <person name="Ivanova N."/>
            <person name="Mavromatis K."/>
            <person name="Pati A."/>
            <person name="Mikhailova N."/>
            <person name="Chen A."/>
            <person name="Palaniappan K."/>
            <person name="Land M."/>
            <person name="Hauser L."/>
            <person name="Chang Y.-J."/>
            <person name="Jeffries C.D."/>
            <person name="Chain P."/>
            <person name="Rohde M."/>
            <person name="Goeker M."/>
            <person name="Bristow J."/>
            <person name="Eisen J.A."/>
            <person name="Markowitz V."/>
            <person name="Hugenholtz P."/>
            <person name="Kyrpides N.C."/>
            <person name="Klenk H.-P."/>
            <person name="Lapidus A."/>
        </authorList>
    </citation>
    <scope>NUCLEOTIDE SEQUENCE [LARGE SCALE GENOMIC DNA]</scope>
    <source>
        <strain evidence="3">DSM 15894 / CECT 5975 / LMG 20990 / XIL07</strain>
    </source>
</reference>
<dbReference type="EMBL" id="CP001821">
    <property type="protein sequence ID" value="ACZ29423.1"/>
    <property type="molecule type" value="Genomic_DNA"/>
</dbReference>
<feature type="transmembrane region" description="Helical" evidence="1">
    <location>
        <begin position="221"/>
        <end position="247"/>
    </location>
</feature>
<dbReference type="STRING" id="446471.Xcel_0384"/>
<dbReference type="Pfam" id="PF05661">
    <property type="entry name" value="DUF808"/>
    <property type="match status" value="1"/>
</dbReference>
<organism evidence="2 3">
    <name type="scientific">Xylanimonas cellulosilytica (strain DSM 15894 / JCM 12276 / CECT 5975 / KCTC 9989 / LMG 20990 / NBRC 107835 / XIL07)</name>
    <dbReference type="NCBI Taxonomy" id="446471"/>
    <lineage>
        <taxon>Bacteria</taxon>
        <taxon>Bacillati</taxon>
        <taxon>Actinomycetota</taxon>
        <taxon>Actinomycetes</taxon>
        <taxon>Micrococcales</taxon>
        <taxon>Promicromonosporaceae</taxon>
        <taxon>Xylanimonas</taxon>
    </lineage>
</organism>
<evidence type="ECO:0000313" key="3">
    <source>
        <dbReference type="Proteomes" id="UP000002255"/>
    </source>
</evidence>
<dbReference type="Proteomes" id="UP000002255">
    <property type="component" value="Chromosome"/>
</dbReference>
<feature type="transmembrane region" description="Helical" evidence="1">
    <location>
        <begin position="293"/>
        <end position="313"/>
    </location>
</feature>
<evidence type="ECO:0008006" key="4">
    <source>
        <dbReference type="Google" id="ProtNLM"/>
    </source>
</evidence>
<dbReference type="KEGG" id="xce:Xcel_0384"/>
<evidence type="ECO:0000256" key="1">
    <source>
        <dbReference type="SAM" id="Phobius"/>
    </source>
</evidence>
<dbReference type="PANTHER" id="PTHR30503:SF3">
    <property type="entry name" value="INNER MEMBRANE PROTEIN YEDI"/>
    <property type="match status" value="1"/>
</dbReference>
<protein>
    <recommendedName>
        <fullName evidence="4">ABC transporter</fullName>
    </recommendedName>
</protein>
<feature type="transmembrane region" description="Helical" evidence="1">
    <location>
        <begin position="179"/>
        <end position="201"/>
    </location>
</feature>
<dbReference type="HOGENOM" id="CLU_059391_0_0_11"/>
<keyword evidence="3" id="KW-1185">Reference proteome</keyword>
<dbReference type="OrthoDB" id="9814178at2"/>
<dbReference type="PANTHER" id="PTHR30503">
    <property type="entry name" value="INNER MEMBRANE PROTEIN YEDI"/>
    <property type="match status" value="1"/>
</dbReference>
<name>D1BVF2_XYLCX</name>
<dbReference type="PIRSF" id="PIRSF016660">
    <property type="entry name" value="YedI"/>
    <property type="match status" value="1"/>
</dbReference>
<reference evidence="3" key="1">
    <citation type="submission" date="2009-11" db="EMBL/GenBank/DDBJ databases">
        <title>The complete chromosome of Xylanimonas cellulosilytica DSM 15894.</title>
        <authorList>
            <consortium name="US DOE Joint Genome Institute (JGI-PGF)"/>
            <person name="Lucas S."/>
            <person name="Copeland A."/>
            <person name="Lapidus A."/>
            <person name="Glavina del Rio T."/>
            <person name="Dalin E."/>
            <person name="Tice H."/>
            <person name="Bruce D."/>
            <person name="Goodwin L."/>
            <person name="Pitluck S."/>
            <person name="Kyrpides N."/>
            <person name="Mavromatis K."/>
            <person name="Ivanova N."/>
            <person name="Mikhailova N."/>
            <person name="Foster B."/>
            <person name="Clum A."/>
            <person name="Brettin T."/>
            <person name="Detter J.C."/>
            <person name="Han C."/>
            <person name="Larimer F."/>
            <person name="Land M."/>
            <person name="Hauser L."/>
            <person name="Markowitz V."/>
            <person name="Cheng J.F."/>
            <person name="Hugenholtz P."/>
            <person name="Woyke T."/>
            <person name="Wu D."/>
            <person name="Gehrich-Schroeter G."/>
            <person name="Schneider S."/>
            <person name="Pukall S.R."/>
            <person name="Klenk H.P."/>
            <person name="Eisen J.A."/>
        </authorList>
    </citation>
    <scope>NUCLEOTIDE SEQUENCE [LARGE SCALE GENOMIC DNA]</scope>
    <source>
        <strain evidence="3">DSM 15894 / CECT 5975 / LMG 20990 / XIL07</strain>
    </source>
</reference>
<accession>D1BVF2</accession>
<dbReference type="RefSeq" id="WP_012877168.1">
    <property type="nucleotide sequence ID" value="NC_013530.1"/>
</dbReference>
<dbReference type="InterPro" id="IPR008526">
    <property type="entry name" value="YedI"/>
</dbReference>
<keyword evidence="1" id="KW-0812">Transmembrane</keyword>
<keyword evidence="1" id="KW-0472">Membrane</keyword>
<sequence>MSAGLLGLLDDVAAIAKAAAASLDDVTAAAGKATAKAAGVVIDDTAVTPQYVTGVTPDRELPIVKKIALGSIRNKLLIILPVALLLSWVAPWALAPILMLGGLYLAYEGAEKIWEKIRGHEAAHDAPGAVDPSTPVAVQGAAAEKTLIGGAVRTDLILSAEIMVISLNEVAHEGFWQRLAILVVVALIITVGVYGVVGLIVKMDDIGLALAKRRSRGLQRFGNALVVGMPKVLGVIATVGTIAMLWVGGHILLNGAHELGWTAPFDWMHGIEHSIQDAVAGVGGILSWLFDTLISAIVGLAVGALAVAALHALPFGRKHA</sequence>
<dbReference type="AlphaFoldDB" id="D1BVF2"/>
<feature type="transmembrane region" description="Helical" evidence="1">
    <location>
        <begin position="76"/>
        <end position="107"/>
    </location>
</feature>
<dbReference type="GO" id="GO:0005886">
    <property type="term" value="C:plasma membrane"/>
    <property type="evidence" value="ECO:0007669"/>
    <property type="project" value="TreeGrafter"/>
</dbReference>
<dbReference type="eggNOG" id="COG2354">
    <property type="taxonomic scope" value="Bacteria"/>
</dbReference>
<proteinExistence type="predicted"/>